<evidence type="ECO:0000313" key="8">
    <source>
        <dbReference type="Proteomes" id="UP000740754"/>
    </source>
</evidence>
<dbReference type="Pfam" id="PF00501">
    <property type="entry name" value="AMP-binding"/>
    <property type="match status" value="1"/>
</dbReference>
<evidence type="ECO:0000256" key="4">
    <source>
        <dbReference type="ARBA" id="ARBA00023098"/>
    </source>
</evidence>
<evidence type="ECO:0000259" key="6">
    <source>
        <dbReference type="Pfam" id="PF13193"/>
    </source>
</evidence>
<dbReference type="Gene3D" id="3.40.50.12780">
    <property type="entry name" value="N-terminal domain of ligase-like"/>
    <property type="match status" value="1"/>
</dbReference>
<dbReference type="InterPro" id="IPR020845">
    <property type="entry name" value="AMP-binding_CS"/>
</dbReference>
<dbReference type="InterPro" id="IPR042099">
    <property type="entry name" value="ANL_N_sf"/>
</dbReference>
<evidence type="ECO:0000256" key="2">
    <source>
        <dbReference type="ARBA" id="ARBA00022598"/>
    </source>
</evidence>
<keyword evidence="4" id="KW-0443">Lipid metabolism</keyword>
<accession>A0ABX1I6X3</accession>
<dbReference type="EMBL" id="JAAXKX010000004">
    <property type="protein sequence ID" value="NKN32501.1"/>
    <property type="molecule type" value="Genomic_DNA"/>
</dbReference>
<dbReference type="InterPro" id="IPR045851">
    <property type="entry name" value="AMP-bd_C_sf"/>
</dbReference>
<evidence type="ECO:0000256" key="1">
    <source>
        <dbReference type="ARBA" id="ARBA00006432"/>
    </source>
</evidence>
<protein>
    <submittedName>
        <fullName evidence="7">Acyl-CoA synthetase</fullName>
    </submittedName>
</protein>
<dbReference type="PANTHER" id="PTHR43859:SF4">
    <property type="entry name" value="BUTANOATE--COA LIGASE AAE1-RELATED"/>
    <property type="match status" value="1"/>
</dbReference>
<dbReference type="PROSITE" id="PS00455">
    <property type="entry name" value="AMP_BINDING"/>
    <property type="match status" value="1"/>
</dbReference>
<proteinExistence type="inferred from homology"/>
<dbReference type="Pfam" id="PF13193">
    <property type="entry name" value="AMP-binding_C"/>
    <property type="match status" value="1"/>
</dbReference>
<feature type="domain" description="AMP-binding enzyme C-terminal" evidence="6">
    <location>
        <begin position="458"/>
        <end position="532"/>
    </location>
</feature>
<dbReference type="CDD" id="cd12118">
    <property type="entry name" value="ttLC_FACS_AEE21_like"/>
    <property type="match status" value="1"/>
</dbReference>
<keyword evidence="3" id="KW-0276">Fatty acid metabolism</keyword>
<dbReference type="InterPro" id="IPR025110">
    <property type="entry name" value="AMP-bd_C"/>
</dbReference>
<feature type="domain" description="AMP-dependent synthetase/ligase" evidence="5">
    <location>
        <begin position="30"/>
        <end position="408"/>
    </location>
</feature>
<reference evidence="7 8" key="1">
    <citation type="submission" date="2020-04" db="EMBL/GenBank/DDBJ databases">
        <title>Draft Whole-Genome sequence of Marichromatium bheemlicum DSM 18632, type strain.</title>
        <authorList>
            <person name="Kyndt J.A."/>
            <person name="Meyer T.E."/>
        </authorList>
    </citation>
    <scope>NUCLEOTIDE SEQUENCE [LARGE SCALE GENOMIC DNA]</scope>
    <source>
        <strain evidence="7 8">DSM 18632</strain>
    </source>
</reference>
<dbReference type="NCBIfam" id="NF006020">
    <property type="entry name" value="PRK08162.1"/>
    <property type="match status" value="1"/>
</dbReference>
<keyword evidence="2" id="KW-0436">Ligase</keyword>
<name>A0ABX1I6X3_9GAMM</name>
<dbReference type="Gene3D" id="3.30.300.30">
    <property type="match status" value="1"/>
</dbReference>
<evidence type="ECO:0000259" key="5">
    <source>
        <dbReference type="Pfam" id="PF00501"/>
    </source>
</evidence>
<dbReference type="RefSeq" id="WP_168667066.1">
    <property type="nucleotide sequence ID" value="NZ_JAAXKX010000004.1"/>
</dbReference>
<dbReference type="SUPFAM" id="SSF56801">
    <property type="entry name" value="Acetyl-CoA synthetase-like"/>
    <property type="match status" value="1"/>
</dbReference>
<sequence length="553" mass="60989">MSEPVVDIYEQDLERRAANHEPLSPLTFIERTAAIYPHKLAMVHGEIRRDWAETYRRCRRLASALERRGIKPGDTVSIIAPNIPAHFEAHFGVPMAGAVLNSINTRLDAPAIAFILEHAEAKAVLVDCECAEVVGRALARLEREILVVDIADASFEGAQAPIGELDYESFLAEGDPTYSWRVPDDEWRAITLNYTSGTTGNPKGVVYHHRGAYLGAINNVLSWGLPNHAVYLWTLPMFHCNGWCFPWTMAAMAGVNVCLRHVRARPIVETIAREGVTHLCGAPIVLKMINEVPAEAKAEITQSVRVMTAGAPPPSSVIAGMEAMGFEVTHVYGLTETYGPCVACAWNDAWDGLALEERARLKSRQGVRMPMQAAIMVADPATLQPIRQDGETLGEIMIRGNLVMKGYLKNPETTRRAFDQGWFHSGDLAVWHPDGYVEIKDRSKDIIISGGENISSIEVEETLSAHPLIQDVAVVAKRDEKWGEVPCAFITLMPGAELTEQAVIDYCRAHMAHFKAPKQVVFTTLPRTSTGKLQKYILRQWANEEGAGASTPV</sequence>
<gene>
    <name evidence="7" type="ORF">HF203_04620</name>
</gene>
<organism evidence="7 8">
    <name type="scientific">Marichromatium bheemlicum</name>
    <dbReference type="NCBI Taxonomy" id="365339"/>
    <lineage>
        <taxon>Bacteria</taxon>
        <taxon>Pseudomonadati</taxon>
        <taxon>Pseudomonadota</taxon>
        <taxon>Gammaproteobacteria</taxon>
        <taxon>Chromatiales</taxon>
        <taxon>Chromatiaceae</taxon>
        <taxon>Marichromatium</taxon>
    </lineage>
</organism>
<comment type="caution">
    <text evidence="7">The sequence shown here is derived from an EMBL/GenBank/DDBJ whole genome shotgun (WGS) entry which is preliminary data.</text>
</comment>
<evidence type="ECO:0000313" key="7">
    <source>
        <dbReference type="EMBL" id="NKN32501.1"/>
    </source>
</evidence>
<keyword evidence="8" id="KW-1185">Reference proteome</keyword>
<comment type="similarity">
    <text evidence="1">Belongs to the ATP-dependent AMP-binding enzyme family.</text>
</comment>
<evidence type="ECO:0000256" key="3">
    <source>
        <dbReference type="ARBA" id="ARBA00022832"/>
    </source>
</evidence>
<dbReference type="Proteomes" id="UP000740754">
    <property type="component" value="Unassembled WGS sequence"/>
</dbReference>
<dbReference type="InterPro" id="IPR000873">
    <property type="entry name" value="AMP-dep_synth/lig_dom"/>
</dbReference>
<dbReference type="PANTHER" id="PTHR43859">
    <property type="entry name" value="ACYL-ACTIVATING ENZYME"/>
    <property type="match status" value="1"/>
</dbReference>